<dbReference type="EC" id="3.6.5.3" evidence="10"/>
<dbReference type="GO" id="GO:0003746">
    <property type="term" value="F:translation elongation factor activity"/>
    <property type="evidence" value="ECO:0007669"/>
    <property type="project" value="UniProtKB-UniRule"/>
</dbReference>
<dbReference type="CDD" id="cd03707">
    <property type="entry name" value="EFTU_III"/>
    <property type="match status" value="1"/>
</dbReference>
<keyword evidence="10" id="KW-0479">Metal-binding</keyword>
<dbReference type="NCBIfam" id="TIGR00485">
    <property type="entry name" value="EF-Tu"/>
    <property type="match status" value="1"/>
</dbReference>
<dbReference type="PANTHER" id="PTHR43721">
    <property type="entry name" value="ELONGATION FACTOR TU-RELATED"/>
    <property type="match status" value="1"/>
</dbReference>
<comment type="similarity">
    <text evidence="1 10">Belongs to the TRAFAC class translation factor GTPase superfamily. Classic translation factor GTPase family. EF-Tu/EF-1A subfamily.</text>
</comment>
<dbReference type="NCBIfam" id="NF009373">
    <property type="entry name" value="PRK12736.1"/>
    <property type="match status" value="1"/>
</dbReference>
<evidence type="ECO:0000259" key="11">
    <source>
        <dbReference type="PROSITE" id="PS51722"/>
    </source>
</evidence>
<dbReference type="Pfam" id="PF03143">
    <property type="entry name" value="GTP_EFTU_D3"/>
    <property type="match status" value="1"/>
</dbReference>
<evidence type="ECO:0000313" key="13">
    <source>
        <dbReference type="Proteomes" id="UP000187085"/>
    </source>
</evidence>
<dbReference type="GO" id="GO:0005829">
    <property type="term" value="C:cytosol"/>
    <property type="evidence" value="ECO:0007669"/>
    <property type="project" value="TreeGrafter"/>
</dbReference>
<dbReference type="Gene3D" id="2.40.30.10">
    <property type="entry name" value="Translation factors"/>
    <property type="match status" value="2"/>
</dbReference>
<dbReference type="NCBIfam" id="NF009372">
    <property type="entry name" value="PRK12735.1"/>
    <property type="match status" value="1"/>
</dbReference>
<dbReference type="InterPro" id="IPR000795">
    <property type="entry name" value="T_Tr_GTP-bd_dom"/>
</dbReference>
<dbReference type="EMBL" id="MRDE01000057">
    <property type="protein sequence ID" value="OMH24429.1"/>
    <property type="molecule type" value="Genomic_DNA"/>
</dbReference>
<comment type="subunit">
    <text evidence="10">Monomer.</text>
</comment>
<dbReference type="GO" id="GO:0003924">
    <property type="term" value="F:GTPase activity"/>
    <property type="evidence" value="ECO:0007669"/>
    <property type="project" value="UniProtKB-UniRule"/>
</dbReference>
<dbReference type="InterPro" id="IPR033720">
    <property type="entry name" value="EFTU_2"/>
</dbReference>
<evidence type="ECO:0000256" key="4">
    <source>
        <dbReference type="ARBA" id="ARBA00022768"/>
    </source>
</evidence>
<gene>
    <name evidence="10" type="primary">tuf</name>
    <name evidence="12" type="ORF">BKD30_08665</name>
</gene>
<dbReference type="InterPro" id="IPR027417">
    <property type="entry name" value="P-loop_NTPase"/>
</dbReference>
<comment type="subcellular location">
    <subcellularLocation>
        <location evidence="10">Cytoplasm</location>
    </subcellularLocation>
</comment>
<feature type="binding site" evidence="10">
    <location>
        <begin position="83"/>
        <end position="87"/>
    </location>
    <ligand>
        <name>GTP</name>
        <dbReference type="ChEBI" id="CHEBI:37565"/>
    </ligand>
</feature>
<dbReference type="CDD" id="cd03697">
    <property type="entry name" value="EFTU_II"/>
    <property type="match status" value="1"/>
</dbReference>
<keyword evidence="5 10" id="KW-0378">Hydrolase</keyword>
<dbReference type="PRINTS" id="PR00315">
    <property type="entry name" value="ELONGATNFCT"/>
</dbReference>
<dbReference type="AlphaFoldDB" id="A0A1R1LA95"/>
<evidence type="ECO:0000256" key="2">
    <source>
        <dbReference type="ARBA" id="ARBA00022490"/>
    </source>
</evidence>
<dbReference type="PROSITE" id="PS00301">
    <property type="entry name" value="G_TR_1"/>
    <property type="match status" value="1"/>
</dbReference>
<dbReference type="InterPro" id="IPR031157">
    <property type="entry name" value="G_TR_CS"/>
</dbReference>
<feature type="binding site" evidence="10">
    <location>
        <begin position="138"/>
        <end position="141"/>
    </location>
    <ligand>
        <name>GTP</name>
        <dbReference type="ChEBI" id="CHEBI:37565"/>
    </ligand>
</feature>
<dbReference type="InterPro" id="IPR050055">
    <property type="entry name" value="EF-Tu_GTPase"/>
</dbReference>
<keyword evidence="6 10" id="KW-0460">Magnesium</keyword>
<evidence type="ECO:0000313" key="12">
    <source>
        <dbReference type="EMBL" id="OMH24429.1"/>
    </source>
</evidence>
<dbReference type="SUPFAM" id="SSF50447">
    <property type="entry name" value="Translation proteins"/>
    <property type="match status" value="1"/>
</dbReference>
<keyword evidence="13" id="KW-1185">Reference proteome</keyword>
<dbReference type="NCBIfam" id="NF000766">
    <property type="entry name" value="PRK00049.1"/>
    <property type="match status" value="1"/>
</dbReference>
<dbReference type="FunFam" id="3.40.50.300:FF:000003">
    <property type="entry name" value="Elongation factor Tu"/>
    <property type="match status" value="1"/>
</dbReference>
<comment type="function">
    <text evidence="10">GTP hydrolase that promotes the GTP-dependent binding of aminoacyl-tRNA to the A-site of ribosomes during protein biosynthesis.</text>
</comment>
<dbReference type="SUPFAM" id="SSF52540">
    <property type="entry name" value="P-loop containing nucleoside triphosphate hydrolases"/>
    <property type="match status" value="1"/>
</dbReference>
<dbReference type="InterPro" id="IPR004541">
    <property type="entry name" value="Transl_elong_EFTu/EF1A_bac/org"/>
</dbReference>
<evidence type="ECO:0000256" key="1">
    <source>
        <dbReference type="ARBA" id="ARBA00007249"/>
    </source>
</evidence>
<dbReference type="OrthoDB" id="9803139at2"/>
<dbReference type="GO" id="GO:0000287">
    <property type="term" value="F:magnesium ion binding"/>
    <property type="evidence" value="ECO:0007669"/>
    <property type="project" value="UniProtKB-UniRule"/>
</dbReference>
<protein>
    <recommendedName>
        <fullName evidence="9 10">Elongation factor Tu</fullName>
        <shortName evidence="10">EF-Tu</shortName>
        <ecNumber evidence="10">3.6.5.3</ecNumber>
    </recommendedName>
</protein>
<dbReference type="FunFam" id="2.40.30.10:FF:000001">
    <property type="entry name" value="Elongation factor Tu"/>
    <property type="match status" value="1"/>
</dbReference>
<keyword evidence="3 10" id="KW-0547">Nucleotide-binding</keyword>
<keyword evidence="4 10" id="KW-0251">Elongation factor</keyword>
<dbReference type="InterPro" id="IPR004160">
    <property type="entry name" value="Transl_elong_EFTu/EF1A_C"/>
</dbReference>
<reference evidence="12 13" key="1">
    <citation type="submission" date="2016-12" db="EMBL/GenBank/DDBJ databases">
        <title>Draft genome of Tersicoccus phoenicis 1P05MA.</title>
        <authorList>
            <person name="Nakajima Y."/>
            <person name="Yoshizawa S."/>
            <person name="Nakamura K."/>
            <person name="Ogura Y."/>
            <person name="Hayashi T."/>
            <person name="Kogure K."/>
        </authorList>
    </citation>
    <scope>NUCLEOTIDE SEQUENCE [LARGE SCALE GENOMIC DNA]</scope>
    <source>
        <strain evidence="12 13">1p05MA</strain>
    </source>
</reference>
<dbReference type="InterPro" id="IPR005225">
    <property type="entry name" value="Small_GTP-bd"/>
</dbReference>
<dbReference type="HAMAP" id="MF_00118_B">
    <property type="entry name" value="EF_Tu_B"/>
    <property type="match status" value="1"/>
</dbReference>
<dbReference type="Pfam" id="PF03144">
    <property type="entry name" value="GTP_EFTU_D2"/>
    <property type="match status" value="1"/>
</dbReference>
<dbReference type="InterPro" id="IPR009000">
    <property type="entry name" value="Transl_B-barrel_sf"/>
</dbReference>
<dbReference type="CDD" id="cd01884">
    <property type="entry name" value="EF_Tu"/>
    <property type="match status" value="1"/>
</dbReference>
<evidence type="ECO:0000256" key="6">
    <source>
        <dbReference type="ARBA" id="ARBA00022842"/>
    </source>
</evidence>
<comment type="caution">
    <text evidence="12">The sequence shown here is derived from an EMBL/GenBank/DDBJ whole genome shotgun (WGS) entry which is preliminary data.</text>
</comment>
<dbReference type="PANTHER" id="PTHR43721:SF22">
    <property type="entry name" value="ELONGATION FACTOR TU, MITOCHONDRIAL"/>
    <property type="match status" value="1"/>
</dbReference>
<evidence type="ECO:0000256" key="7">
    <source>
        <dbReference type="ARBA" id="ARBA00022917"/>
    </source>
</evidence>
<comment type="catalytic activity">
    <reaction evidence="10">
        <text>GTP + H2O = GDP + phosphate + H(+)</text>
        <dbReference type="Rhea" id="RHEA:19669"/>
        <dbReference type="ChEBI" id="CHEBI:15377"/>
        <dbReference type="ChEBI" id="CHEBI:15378"/>
        <dbReference type="ChEBI" id="CHEBI:37565"/>
        <dbReference type="ChEBI" id="CHEBI:43474"/>
        <dbReference type="ChEBI" id="CHEBI:58189"/>
        <dbReference type="EC" id="3.6.5.3"/>
    </reaction>
</comment>
<dbReference type="Gene3D" id="3.40.50.300">
    <property type="entry name" value="P-loop containing nucleotide triphosphate hydrolases"/>
    <property type="match status" value="1"/>
</dbReference>
<keyword evidence="8 10" id="KW-0342">GTP-binding</keyword>
<dbReference type="Proteomes" id="UP000187085">
    <property type="component" value="Unassembled WGS sequence"/>
</dbReference>
<dbReference type="STRING" id="554083.BKD30_08665"/>
<dbReference type="RefSeq" id="WP_076704021.1">
    <property type="nucleotide sequence ID" value="NZ_MRDE01000057.1"/>
</dbReference>
<evidence type="ECO:0000256" key="9">
    <source>
        <dbReference type="ARBA" id="ARBA00029554"/>
    </source>
</evidence>
<feature type="domain" description="Tr-type G" evidence="11">
    <location>
        <begin position="10"/>
        <end position="206"/>
    </location>
</feature>
<dbReference type="GO" id="GO:0005525">
    <property type="term" value="F:GTP binding"/>
    <property type="evidence" value="ECO:0007669"/>
    <property type="project" value="UniProtKB-UniRule"/>
</dbReference>
<feature type="binding site" evidence="10">
    <location>
        <begin position="19"/>
        <end position="26"/>
    </location>
    <ligand>
        <name>GTP</name>
        <dbReference type="ChEBI" id="CHEBI:37565"/>
    </ligand>
</feature>
<dbReference type="PROSITE" id="PS51722">
    <property type="entry name" value="G_TR_2"/>
    <property type="match status" value="1"/>
</dbReference>
<keyword evidence="2 10" id="KW-0963">Cytoplasm</keyword>
<dbReference type="InterPro" id="IPR009001">
    <property type="entry name" value="Transl_elong_EF1A/Init_IF2_C"/>
</dbReference>
<sequence>MAKAKFERTKPHVNIGTIGHVDHGKTTLTAAISKVLADKYPDLNEQRDFSSIDSAPEEKQRGITINISHVEYQTDKRHYAHVDAPGHADYIKNMITGAAQMDGAILVVAATDGPMAQTREHVLLARQVGVPALLVALNKSDMVDDEELLDLVEMEVRELLTSQEFDGDNAPVIRTSGLKALEGDPEWVKSVEDLMEAVDTYIPDPVRDKDKPFLMPIEDVFTITGRGTVVTGRAERGTLALNSEVEIVGIRPVQKTTVTGIEMFHKQLDEAWAGENCGLLLRGLKRDDVERGQVVVKPGSITPHTNFEANVYILSKDEGGRHNPFYSNYRPQFYFRTTDVTGVITLPEGTEMVMPGDNTEMTVELIQPIAMEEGLGFAIREGGRTVGSGRVTKIVK</sequence>
<feature type="binding site" evidence="10">
    <location>
        <position position="26"/>
    </location>
    <ligand>
        <name>Mg(2+)</name>
        <dbReference type="ChEBI" id="CHEBI:18420"/>
    </ligand>
</feature>
<proteinExistence type="inferred from homology"/>
<evidence type="ECO:0000256" key="5">
    <source>
        <dbReference type="ARBA" id="ARBA00022801"/>
    </source>
</evidence>
<keyword evidence="7 10" id="KW-0648">Protein biosynthesis</keyword>
<dbReference type="SUPFAM" id="SSF50465">
    <property type="entry name" value="EF-Tu/eEF-1alpha/eIF2-gamma C-terminal domain"/>
    <property type="match status" value="1"/>
</dbReference>
<name>A0A1R1LA95_9MICC</name>
<dbReference type="InterPro" id="IPR004161">
    <property type="entry name" value="EFTu-like_2"/>
</dbReference>
<evidence type="ECO:0000256" key="10">
    <source>
        <dbReference type="HAMAP-Rule" id="MF_00118"/>
    </source>
</evidence>
<dbReference type="Pfam" id="PF00009">
    <property type="entry name" value="GTP_EFTU"/>
    <property type="match status" value="1"/>
</dbReference>
<dbReference type="InterPro" id="IPR041709">
    <property type="entry name" value="EF-Tu_GTP-bd"/>
</dbReference>
<evidence type="ECO:0000256" key="8">
    <source>
        <dbReference type="ARBA" id="ARBA00023134"/>
    </source>
</evidence>
<organism evidence="12 13">
    <name type="scientific">Tersicoccus phoenicis</name>
    <dbReference type="NCBI Taxonomy" id="554083"/>
    <lineage>
        <taxon>Bacteria</taxon>
        <taxon>Bacillati</taxon>
        <taxon>Actinomycetota</taxon>
        <taxon>Actinomycetes</taxon>
        <taxon>Micrococcales</taxon>
        <taxon>Micrococcaceae</taxon>
        <taxon>Tersicoccus</taxon>
    </lineage>
</organism>
<accession>A0A1R1LA95</accession>
<dbReference type="NCBIfam" id="TIGR00231">
    <property type="entry name" value="small_GTP"/>
    <property type="match status" value="1"/>
</dbReference>
<evidence type="ECO:0000256" key="3">
    <source>
        <dbReference type="ARBA" id="ARBA00022741"/>
    </source>
</evidence>